<accession>A0A9Q0LXJ5</accession>
<proteinExistence type="predicted"/>
<evidence type="ECO:0000313" key="3">
    <source>
        <dbReference type="Proteomes" id="UP001149090"/>
    </source>
</evidence>
<dbReference type="Proteomes" id="UP001149090">
    <property type="component" value="Unassembled WGS sequence"/>
</dbReference>
<dbReference type="InterPro" id="IPR025718">
    <property type="entry name" value="SAP30_Sin3-bd"/>
</dbReference>
<gene>
    <name evidence="2" type="ORF">M0811_03874</name>
</gene>
<dbReference type="AlphaFoldDB" id="A0A9Q0LXJ5"/>
<keyword evidence="3" id="KW-1185">Reference proteome</keyword>
<evidence type="ECO:0000259" key="1">
    <source>
        <dbReference type="Pfam" id="PF13867"/>
    </source>
</evidence>
<protein>
    <submittedName>
        <fullName evidence="2">Sap30</fullName>
    </submittedName>
</protein>
<dbReference type="Gene3D" id="6.10.160.20">
    <property type="match status" value="1"/>
</dbReference>
<reference evidence="2" key="1">
    <citation type="submission" date="2022-10" db="EMBL/GenBank/DDBJ databases">
        <title>Novel sulphate-reducing endosymbionts in the free-living metamonad Anaeramoeba.</title>
        <authorList>
            <person name="Jerlstrom-Hultqvist J."/>
            <person name="Cepicka I."/>
            <person name="Gallot-Lavallee L."/>
            <person name="Salas-Leiva D."/>
            <person name="Curtis B.A."/>
            <person name="Zahonova K."/>
            <person name="Pipaliya S."/>
            <person name="Dacks J."/>
            <person name="Roger A.J."/>
        </authorList>
    </citation>
    <scope>NUCLEOTIDE SEQUENCE</scope>
    <source>
        <strain evidence="2">BMAN</strain>
    </source>
</reference>
<comment type="caution">
    <text evidence="2">The sequence shown here is derived from an EMBL/GenBank/DDBJ whole genome shotgun (WGS) entry which is preliminary data.</text>
</comment>
<dbReference type="EMBL" id="JAPDFW010000011">
    <property type="protein sequence ID" value="KAJ5080389.1"/>
    <property type="molecule type" value="Genomic_DNA"/>
</dbReference>
<organism evidence="2 3">
    <name type="scientific">Anaeramoeba ignava</name>
    <name type="common">Anaerobic marine amoeba</name>
    <dbReference type="NCBI Taxonomy" id="1746090"/>
    <lineage>
        <taxon>Eukaryota</taxon>
        <taxon>Metamonada</taxon>
        <taxon>Anaeramoebidae</taxon>
        <taxon>Anaeramoeba</taxon>
    </lineage>
</organism>
<dbReference type="Pfam" id="PF13867">
    <property type="entry name" value="SAP30_Sin3_bdg"/>
    <property type="match status" value="1"/>
</dbReference>
<feature type="domain" description="Histone deacetylase complex subunit SAP30 Sin3 binding" evidence="1">
    <location>
        <begin position="31"/>
        <end position="83"/>
    </location>
</feature>
<dbReference type="InterPro" id="IPR038291">
    <property type="entry name" value="SAP30_C_sf"/>
</dbReference>
<sequence>MGRKNKRGTNPRDSRGRYTKINKTKIDFSKLDSHSLKNLKKYYNISNNKFTSYKELAILIAEKFHQQKVDENQVIRNFLIAIKTLI</sequence>
<evidence type="ECO:0000313" key="2">
    <source>
        <dbReference type="EMBL" id="KAJ5080389.1"/>
    </source>
</evidence>
<name>A0A9Q0LXJ5_ANAIG</name>